<organism evidence="2 3">
    <name type="scientific">Campylobacter portucalensis</name>
    <dbReference type="NCBI Taxonomy" id="2608384"/>
    <lineage>
        <taxon>Bacteria</taxon>
        <taxon>Pseudomonadati</taxon>
        <taxon>Campylobacterota</taxon>
        <taxon>Epsilonproteobacteria</taxon>
        <taxon>Campylobacterales</taxon>
        <taxon>Campylobacteraceae</taxon>
        <taxon>Campylobacter</taxon>
    </lineage>
</organism>
<proteinExistence type="predicted"/>
<feature type="transmembrane region" description="Helical" evidence="1">
    <location>
        <begin position="6"/>
        <end position="24"/>
    </location>
</feature>
<reference evidence="2 3" key="2">
    <citation type="submission" date="2020-03" db="EMBL/GenBank/DDBJ databases">
        <title>Campylobacter portucalensis sp. nov., a new species of Campylobacter isolated from the reproductive tract of bulls.</title>
        <authorList>
            <person name="Silva M.F."/>
            <person name="Pereira G."/>
            <person name="Carneiro C."/>
            <person name="Hemphill A."/>
            <person name="Mateus L."/>
            <person name="Lopes-Da-Costa L."/>
            <person name="Silva E."/>
        </authorList>
    </citation>
    <scope>NUCLEOTIDE SEQUENCE [LARGE SCALE GENOMIC DNA]</scope>
    <source>
        <strain evidence="2 3">FMV-PI01</strain>
    </source>
</reference>
<evidence type="ECO:0000256" key="1">
    <source>
        <dbReference type="SAM" id="Phobius"/>
    </source>
</evidence>
<comment type="caution">
    <text evidence="2">The sequence shown here is derived from an EMBL/GenBank/DDBJ whole genome shotgun (WGS) entry which is preliminary data.</text>
</comment>
<protein>
    <recommendedName>
        <fullName evidence="4">Periplasmic protein</fullName>
    </recommendedName>
</protein>
<name>A0A6L5WHL6_9BACT</name>
<keyword evidence="1" id="KW-0472">Membrane</keyword>
<evidence type="ECO:0000313" key="2">
    <source>
        <dbReference type="EMBL" id="MSN95707.1"/>
    </source>
</evidence>
<sequence>MDANSIIILGLCLVLFIVLILLYIKDKQTDAKFDRYDQIINDNMNGIFILQKEVENLKEILNDMNIGDFSESIDKQVEEKILPIIKSIKIIDEIVQKNQKNQKNNEL</sequence>
<accession>A0A6L5WHL6</accession>
<evidence type="ECO:0008006" key="4">
    <source>
        <dbReference type="Google" id="ProtNLM"/>
    </source>
</evidence>
<gene>
    <name evidence="2" type="ORF">F1B92_00580</name>
</gene>
<keyword evidence="3" id="KW-1185">Reference proteome</keyword>
<dbReference type="RefSeq" id="WP_154569978.1">
    <property type="nucleotide sequence ID" value="NZ_VWSJ01000001.1"/>
</dbReference>
<dbReference type="EMBL" id="VWSJ01000001">
    <property type="protein sequence ID" value="MSN95707.1"/>
    <property type="molecule type" value="Genomic_DNA"/>
</dbReference>
<keyword evidence="1" id="KW-0812">Transmembrane</keyword>
<keyword evidence="1" id="KW-1133">Transmembrane helix</keyword>
<dbReference type="Proteomes" id="UP000476338">
    <property type="component" value="Unassembled WGS sequence"/>
</dbReference>
<dbReference type="AlphaFoldDB" id="A0A6L5WHL6"/>
<evidence type="ECO:0000313" key="3">
    <source>
        <dbReference type="Proteomes" id="UP000476338"/>
    </source>
</evidence>
<reference evidence="2 3" key="1">
    <citation type="submission" date="2019-09" db="EMBL/GenBank/DDBJ databases">
        <authorList>
            <person name="Silva M."/>
            <person name="Pereira G."/>
            <person name="Lopes-Da-Costa L."/>
            <person name="Silva E."/>
        </authorList>
    </citation>
    <scope>NUCLEOTIDE SEQUENCE [LARGE SCALE GENOMIC DNA]</scope>
    <source>
        <strain evidence="2 3">FMV-PI01</strain>
    </source>
</reference>